<dbReference type="CDD" id="cd00118">
    <property type="entry name" value="LysM"/>
    <property type="match status" value="1"/>
</dbReference>
<protein>
    <submittedName>
        <fullName evidence="4">LysM peptidoglycan-binding domain-containing protein</fullName>
    </submittedName>
</protein>
<dbReference type="InterPro" id="IPR018392">
    <property type="entry name" value="LysM"/>
</dbReference>
<keyword evidence="2" id="KW-1133">Transmembrane helix</keyword>
<dbReference type="SMART" id="SM00257">
    <property type="entry name" value="LysM"/>
    <property type="match status" value="1"/>
</dbReference>
<dbReference type="Pfam" id="PF01476">
    <property type="entry name" value="LysM"/>
    <property type="match status" value="1"/>
</dbReference>
<dbReference type="RefSeq" id="WP_271139264.1">
    <property type="nucleotide sequence ID" value="NZ_JAPYYP010000001.1"/>
</dbReference>
<organism evidence="4 5">
    <name type="scientific">Brevibacillus thermoruber</name>
    <dbReference type="NCBI Taxonomy" id="33942"/>
    <lineage>
        <taxon>Bacteria</taxon>
        <taxon>Bacillati</taxon>
        <taxon>Bacillota</taxon>
        <taxon>Bacilli</taxon>
        <taxon>Bacillales</taxon>
        <taxon>Paenibacillaceae</taxon>
        <taxon>Brevibacillus</taxon>
    </lineage>
</organism>
<sequence length="276" mass="27747">MTKGRSKRKPETVRVRAEAAVHELPPRRLRHKRARLSYKTVLGSGLAVFGTLFLTLVVVELYQAHQTQSVTAPLGKNETAQEERAADGQASEFAHADGSAAPPTPPAGSTAVGGGEGQPAAATTKIASSGSLPDGSSSTGAKAVAGAAAEKPAAGAAPRPNVPAEKPTAGAAPRPNVPPQNPTAGGATNPKPAAGNTNGATTPASSQPTSSSGAVPAAKPAPKAKRHVVQKGDTLYKLSRLYYGNNGGVTRIAGYNGLSPEAQLKAGDVLTIPLSP</sequence>
<dbReference type="Gene3D" id="3.10.350.10">
    <property type="entry name" value="LysM domain"/>
    <property type="match status" value="1"/>
</dbReference>
<evidence type="ECO:0000256" key="1">
    <source>
        <dbReference type="SAM" id="MobiDB-lite"/>
    </source>
</evidence>
<dbReference type="Proteomes" id="UP001151071">
    <property type="component" value="Unassembled WGS sequence"/>
</dbReference>
<dbReference type="InterPro" id="IPR036779">
    <property type="entry name" value="LysM_dom_sf"/>
</dbReference>
<comment type="caution">
    <text evidence="4">The sequence shown here is derived from an EMBL/GenBank/DDBJ whole genome shotgun (WGS) entry which is preliminary data.</text>
</comment>
<feature type="domain" description="LysM" evidence="3">
    <location>
        <begin position="225"/>
        <end position="272"/>
    </location>
</feature>
<evidence type="ECO:0000313" key="4">
    <source>
        <dbReference type="EMBL" id="MDA5106905.1"/>
    </source>
</evidence>
<evidence type="ECO:0000256" key="2">
    <source>
        <dbReference type="SAM" id="Phobius"/>
    </source>
</evidence>
<dbReference type="EMBL" id="JAPYYP010000001">
    <property type="protein sequence ID" value="MDA5106905.1"/>
    <property type="molecule type" value="Genomic_DNA"/>
</dbReference>
<keyword evidence="2" id="KW-0812">Transmembrane</keyword>
<dbReference type="PROSITE" id="PS51782">
    <property type="entry name" value="LYSM"/>
    <property type="match status" value="1"/>
</dbReference>
<dbReference type="SUPFAM" id="SSF54106">
    <property type="entry name" value="LysM domain"/>
    <property type="match status" value="1"/>
</dbReference>
<feature type="compositionally biased region" description="Low complexity" evidence="1">
    <location>
        <begin position="192"/>
        <end position="221"/>
    </location>
</feature>
<keyword evidence="2" id="KW-0472">Membrane</keyword>
<feature type="region of interest" description="Disordered" evidence="1">
    <location>
        <begin position="73"/>
        <end position="229"/>
    </location>
</feature>
<reference evidence="4" key="1">
    <citation type="submission" date="2022-12" db="EMBL/GenBank/DDBJ databases">
        <title>Draft genome sequence of the thermophilic strain Brevibacillus thermoruber HT42, isolated from Los Humeros, Puebla, Mexico, with biotechnological potential.</title>
        <authorList>
            <person name="Lara Sanchez J."/>
            <person name="Solis Palacios R."/>
            <person name="Bustos Baena A.S."/>
            <person name="Ruz Baez A.E."/>
            <person name="Espinosa Luna G."/>
            <person name="Oliart Ros R.M."/>
        </authorList>
    </citation>
    <scope>NUCLEOTIDE SEQUENCE</scope>
    <source>
        <strain evidence="4">HT42</strain>
    </source>
</reference>
<name>A0A9X3TM50_9BACL</name>
<feature type="compositionally biased region" description="Low complexity" evidence="1">
    <location>
        <begin position="128"/>
        <end position="158"/>
    </location>
</feature>
<proteinExistence type="predicted"/>
<feature type="transmembrane region" description="Helical" evidence="2">
    <location>
        <begin position="36"/>
        <end position="59"/>
    </location>
</feature>
<evidence type="ECO:0000259" key="3">
    <source>
        <dbReference type="PROSITE" id="PS51782"/>
    </source>
</evidence>
<evidence type="ECO:0000313" key="5">
    <source>
        <dbReference type="Proteomes" id="UP001151071"/>
    </source>
</evidence>
<keyword evidence="5" id="KW-1185">Reference proteome</keyword>
<accession>A0A9X3TM50</accession>
<dbReference type="AlphaFoldDB" id="A0A9X3TM50"/>
<gene>
    <name evidence="4" type="ORF">O3V59_00885</name>
</gene>